<dbReference type="InterPro" id="IPR051601">
    <property type="entry name" value="Serine_prot/Carboxylest_S33"/>
</dbReference>
<accession>A0A3Q9K6W4</accession>
<dbReference type="GO" id="GO:0016787">
    <property type="term" value="F:hydrolase activity"/>
    <property type="evidence" value="ECO:0007669"/>
    <property type="project" value="UniProtKB-KW"/>
</dbReference>
<evidence type="ECO:0000256" key="3">
    <source>
        <dbReference type="SAM" id="MobiDB-lite"/>
    </source>
</evidence>
<evidence type="ECO:0000313" key="7">
    <source>
        <dbReference type="Proteomes" id="UP000275579"/>
    </source>
</evidence>
<dbReference type="InterPro" id="IPR013595">
    <property type="entry name" value="Pept_S33_TAP-like_C"/>
</dbReference>
<dbReference type="EMBL" id="CP029042">
    <property type="protein sequence ID" value="AZS69938.1"/>
    <property type="molecule type" value="Genomic_DNA"/>
</dbReference>
<name>A0A3Q9K6W4_9ACTN</name>
<dbReference type="Pfam" id="PF08386">
    <property type="entry name" value="Abhydrolase_4"/>
    <property type="match status" value="1"/>
</dbReference>
<dbReference type="InterPro" id="IPR029058">
    <property type="entry name" value="AB_hydrolase_fold"/>
</dbReference>
<proteinExistence type="inferred from homology"/>
<evidence type="ECO:0000256" key="1">
    <source>
        <dbReference type="ARBA" id="ARBA00010088"/>
    </source>
</evidence>
<dbReference type="InterPro" id="IPR000073">
    <property type="entry name" value="AB_hydrolase_1"/>
</dbReference>
<dbReference type="AlphaFoldDB" id="A0A3Q9K6W4"/>
<keyword evidence="2" id="KW-0378">Hydrolase</keyword>
<dbReference type="SUPFAM" id="SSF53474">
    <property type="entry name" value="alpha/beta-Hydrolases"/>
    <property type="match status" value="1"/>
</dbReference>
<protein>
    <submittedName>
        <fullName evidence="6">Uncharacterized protein</fullName>
    </submittedName>
</protein>
<dbReference type="Pfam" id="PF00561">
    <property type="entry name" value="Abhydrolase_1"/>
    <property type="match status" value="1"/>
</dbReference>
<dbReference type="Gene3D" id="3.40.50.1820">
    <property type="entry name" value="alpha/beta hydrolase"/>
    <property type="match status" value="1"/>
</dbReference>
<dbReference type="Proteomes" id="UP000275579">
    <property type="component" value="Chromosome"/>
</dbReference>
<feature type="region of interest" description="Disordered" evidence="3">
    <location>
        <begin position="389"/>
        <end position="417"/>
    </location>
</feature>
<evidence type="ECO:0000256" key="2">
    <source>
        <dbReference type="ARBA" id="ARBA00022801"/>
    </source>
</evidence>
<dbReference type="PANTHER" id="PTHR43248">
    <property type="entry name" value="2-SUCCINYL-6-HYDROXY-2,4-CYCLOHEXADIENE-1-CARBOXYLATE SYNTHASE"/>
    <property type="match status" value="1"/>
</dbReference>
<comment type="similarity">
    <text evidence="1">Belongs to the peptidase S33 family.</text>
</comment>
<organism evidence="6 7">
    <name type="scientific">Streptomyces lydicus</name>
    <dbReference type="NCBI Taxonomy" id="47763"/>
    <lineage>
        <taxon>Bacteria</taxon>
        <taxon>Bacillati</taxon>
        <taxon>Actinomycetota</taxon>
        <taxon>Actinomycetes</taxon>
        <taxon>Kitasatosporales</taxon>
        <taxon>Streptomycetaceae</taxon>
        <taxon>Streptomyces</taxon>
    </lineage>
</organism>
<evidence type="ECO:0000259" key="5">
    <source>
        <dbReference type="Pfam" id="PF08386"/>
    </source>
</evidence>
<reference evidence="6 7" key="1">
    <citation type="submission" date="2018-04" db="EMBL/GenBank/DDBJ databases">
        <title>Complete genome sequences of Streptomyces lydicus strain WYEC and characterization of antagonistic properties of biological control agents.</title>
        <authorList>
            <person name="Mariita R.M."/>
            <person name="Sello J.K."/>
        </authorList>
    </citation>
    <scope>NUCLEOTIDE SEQUENCE [LARGE SCALE GENOMIC DNA]</scope>
    <source>
        <strain evidence="6 7">WYEC 108</strain>
    </source>
</reference>
<evidence type="ECO:0000313" key="6">
    <source>
        <dbReference type="EMBL" id="AZS69938.1"/>
    </source>
</evidence>
<dbReference type="PANTHER" id="PTHR43248:SF30">
    <property type="entry name" value="AB HYDROLASE-1 DOMAIN-CONTAINING PROTEIN"/>
    <property type="match status" value="1"/>
</dbReference>
<gene>
    <name evidence="6" type="ORF">DDE74_02305</name>
</gene>
<sequence length="552" mass="58552">MRMLPGGVARERERRLMSIPCRSRSKFRSKFRPKSLTAGVLAATTLVVTACGVSGAAASRPDDAKGKNASAPVLPARFAQQKVQWTACGADVTPEAVPGAECGWVKVPVDYAAPDGETVELRVSRVAAKDQGRRLGSLLFNPGGPGAGGASDVASGNWQAGGQARARYDLVGFDPRGIAGSGQIKCPDGVAQGPEDPPRTEAEAEKTFSDAARRAQACKRASGAVLAHMDSVSVARDLDVLRTVLGDARLNYTGISYGTFIGQQYMKLFPGRVGRMVLDGVVNPDADLQQVARLDVKTSDDALHRYAQDLVARGDDRLGATAEEILRRLTEFAKKLEQEPLRGADGEEITDATLSMYLEMGVTAEESWKELTTALVAALGGDGTAFERFEAGTADGSGGENLTPQEEQAEENESSSMPAVLCLDSPSVPKSPKEMLDTADAFAKQSPLFGRYYAWQMIDCATWPVAPTGGADPVKASGAAPVLLVSYTDDSRTPLENAQAVHRQLDSSSLLVRKGQGHGAYASEDPSTCTDRAVDRYLVGGKLPDKTTNCPR</sequence>
<feature type="domain" description="AB hydrolase-1" evidence="4">
    <location>
        <begin position="138"/>
        <end position="320"/>
    </location>
</feature>
<evidence type="ECO:0000259" key="4">
    <source>
        <dbReference type="Pfam" id="PF00561"/>
    </source>
</evidence>
<feature type="domain" description="Peptidase S33 tripeptidyl aminopeptidase-like C-terminal" evidence="5">
    <location>
        <begin position="446"/>
        <end position="550"/>
    </location>
</feature>